<gene>
    <name evidence="1" type="ORF">CDV53_15800</name>
</gene>
<protein>
    <submittedName>
        <fullName evidence="1">Uncharacterized protein</fullName>
    </submittedName>
</protein>
<accession>A0ABX3ZQD2</accession>
<keyword evidence="2" id="KW-1185">Reference proteome</keyword>
<organism evidence="1 2">
    <name type="scientific">Haematobacter missouriensis</name>
    <dbReference type="NCBI Taxonomy" id="366616"/>
    <lineage>
        <taxon>Bacteria</taxon>
        <taxon>Pseudomonadati</taxon>
        <taxon>Pseudomonadota</taxon>
        <taxon>Alphaproteobacteria</taxon>
        <taxon>Rhodobacterales</taxon>
        <taxon>Paracoccaceae</taxon>
        <taxon>Haematobacter</taxon>
    </lineage>
</organism>
<comment type="caution">
    <text evidence="1">The sequence shown here is derived from an EMBL/GenBank/DDBJ whole genome shotgun (WGS) entry which is preliminary data.</text>
</comment>
<dbReference type="RefSeq" id="WP_088239076.1">
    <property type="nucleotide sequence ID" value="NZ_CALUEG010000027.1"/>
</dbReference>
<evidence type="ECO:0000313" key="2">
    <source>
        <dbReference type="Proteomes" id="UP000214673"/>
    </source>
</evidence>
<name>A0ABX3ZQD2_9RHOB</name>
<dbReference type="EMBL" id="NIPV01000093">
    <property type="protein sequence ID" value="OWJ73342.1"/>
    <property type="molecule type" value="Genomic_DNA"/>
</dbReference>
<sequence>MPQGLQDASGIASEGQELRRLVALRGLAGIGTDLRQQLQPCLEVPSRGQGAIRQAAAVVKAEQKQHLVTPRHLDHVADVQMRDQAAIGVQQYGDVFLGNGGRAAGDAHQMKEEILILCRTEQSRRPGGQRPQPMVVAGPKFALPLLRKTLGLVGDELAQKIAVGGGHDGFL</sequence>
<reference evidence="1 2" key="1">
    <citation type="submission" date="2016-11" db="EMBL/GenBank/DDBJ databases">
        <title>Comparison of Traditional DNA-DNA Hybridization with In Silico Genomic Analysis.</title>
        <authorList>
            <person name="Nicholson A.C."/>
            <person name="Sammons S."/>
            <person name="Humrighouse B.W."/>
            <person name="Graziano J."/>
            <person name="Lasker B."/>
            <person name="Whitney A.M."/>
            <person name="Mcquiston J.R."/>
        </authorList>
    </citation>
    <scope>NUCLEOTIDE SEQUENCE [LARGE SCALE GENOMIC DNA]</scope>
    <source>
        <strain evidence="1 2">H1892</strain>
    </source>
</reference>
<dbReference type="Proteomes" id="UP000214673">
    <property type="component" value="Unassembled WGS sequence"/>
</dbReference>
<proteinExistence type="predicted"/>
<evidence type="ECO:0000313" key="1">
    <source>
        <dbReference type="EMBL" id="OWJ73342.1"/>
    </source>
</evidence>